<feature type="compositionally biased region" description="Basic and acidic residues" evidence="2">
    <location>
        <begin position="222"/>
        <end position="231"/>
    </location>
</feature>
<evidence type="ECO:0000256" key="2">
    <source>
        <dbReference type="SAM" id="MobiDB-lite"/>
    </source>
</evidence>
<evidence type="ECO:0000256" key="1">
    <source>
        <dbReference type="PROSITE-ProRule" id="PRU00042"/>
    </source>
</evidence>
<sequence>MKRTRDVPSHFLHQSSVYDDADYFSSESGEFQPPPSPERKHFCVICNKQFSSGKAYGGHVRIHSTEYNNKGKKKKMKMKMKMKKKRKIGLEKKEKEKEKEKEVDLIRADVEGKIKCCLCRKEFQTMHSLFGHMRRHPDRSWKGIRPPPSPKKFNFSFMDDSNDDEDDDDDDVMSRSMMMIDVTEDVQEAACCLMMLNYATVMKKSGVETPNSEVRSSSCYNGKEKGKRDGEMGDQGLIIDMKIKMEFDLKVNSPHDDEAKRSLGFDLNQPYHEDHPYSYWN</sequence>
<dbReference type="EMBL" id="OU466860">
    <property type="protein sequence ID" value="CAH2060732.1"/>
    <property type="molecule type" value="Genomic_DNA"/>
</dbReference>
<dbReference type="PROSITE" id="PS00028">
    <property type="entry name" value="ZINC_FINGER_C2H2_1"/>
    <property type="match status" value="2"/>
</dbReference>
<feature type="domain" description="C2H2-type" evidence="3">
    <location>
        <begin position="114"/>
        <end position="136"/>
    </location>
</feature>
<organism evidence="4 5">
    <name type="scientific">Thlaspi arvense</name>
    <name type="common">Field penny-cress</name>
    <dbReference type="NCBI Taxonomy" id="13288"/>
    <lineage>
        <taxon>Eukaryota</taxon>
        <taxon>Viridiplantae</taxon>
        <taxon>Streptophyta</taxon>
        <taxon>Embryophyta</taxon>
        <taxon>Tracheophyta</taxon>
        <taxon>Spermatophyta</taxon>
        <taxon>Magnoliopsida</taxon>
        <taxon>eudicotyledons</taxon>
        <taxon>Gunneridae</taxon>
        <taxon>Pentapetalae</taxon>
        <taxon>rosids</taxon>
        <taxon>malvids</taxon>
        <taxon>Brassicales</taxon>
        <taxon>Brassicaceae</taxon>
        <taxon>Thlaspideae</taxon>
        <taxon>Thlaspi</taxon>
    </lineage>
</organism>
<evidence type="ECO:0000313" key="4">
    <source>
        <dbReference type="EMBL" id="CAH2060732.1"/>
    </source>
</evidence>
<dbReference type="SUPFAM" id="SSF57667">
    <property type="entry name" value="beta-beta-alpha zinc fingers"/>
    <property type="match status" value="1"/>
</dbReference>
<dbReference type="AlphaFoldDB" id="A0AAU9S9G3"/>
<proteinExistence type="predicted"/>
<accession>A0AAU9S9G3</accession>
<dbReference type="GO" id="GO:0008270">
    <property type="term" value="F:zinc ion binding"/>
    <property type="evidence" value="ECO:0007669"/>
    <property type="project" value="UniProtKB-KW"/>
</dbReference>
<keyword evidence="1" id="KW-0862">Zinc</keyword>
<dbReference type="InterPro" id="IPR013087">
    <property type="entry name" value="Znf_C2H2_type"/>
</dbReference>
<name>A0AAU9S9G3_THLAR</name>
<dbReference type="SMART" id="SM00355">
    <property type="entry name" value="ZnF_C2H2"/>
    <property type="match status" value="2"/>
</dbReference>
<keyword evidence="1" id="KW-0863">Zinc-finger</keyword>
<feature type="compositionally biased region" description="Polar residues" evidence="2">
    <location>
        <begin position="209"/>
        <end position="220"/>
    </location>
</feature>
<evidence type="ECO:0000259" key="3">
    <source>
        <dbReference type="PROSITE" id="PS50157"/>
    </source>
</evidence>
<feature type="compositionally biased region" description="Acidic residues" evidence="2">
    <location>
        <begin position="160"/>
        <end position="171"/>
    </location>
</feature>
<dbReference type="PANTHER" id="PTHR47591:SF13">
    <property type="entry name" value="OS02G0293900 PROTEIN"/>
    <property type="match status" value="1"/>
</dbReference>
<feature type="domain" description="C2H2-type" evidence="3">
    <location>
        <begin position="41"/>
        <end position="68"/>
    </location>
</feature>
<keyword evidence="1" id="KW-0479">Metal-binding</keyword>
<feature type="region of interest" description="Disordered" evidence="2">
    <location>
        <begin position="136"/>
        <end position="171"/>
    </location>
</feature>
<keyword evidence="5" id="KW-1185">Reference proteome</keyword>
<dbReference type="Pfam" id="PF13912">
    <property type="entry name" value="zf-C2H2_6"/>
    <property type="match status" value="2"/>
</dbReference>
<dbReference type="Proteomes" id="UP000836841">
    <property type="component" value="Chromosome 4"/>
</dbReference>
<dbReference type="PROSITE" id="PS50157">
    <property type="entry name" value="ZINC_FINGER_C2H2_2"/>
    <property type="match status" value="2"/>
</dbReference>
<feature type="region of interest" description="Disordered" evidence="2">
    <location>
        <begin position="209"/>
        <end position="233"/>
    </location>
</feature>
<dbReference type="Gene3D" id="3.30.160.60">
    <property type="entry name" value="Classic Zinc Finger"/>
    <property type="match status" value="1"/>
</dbReference>
<protein>
    <recommendedName>
        <fullName evidence="3">C2H2-type domain-containing protein</fullName>
    </recommendedName>
</protein>
<reference evidence="4 5" key="1">
    <citation type="submission" date="2022-03" db="EMBL/GenBank/DDBJ databases">
        <authorList>
            <person name="Nunn A."/>
            <person name="Chopra R."/>
            <person name="Nunn A."/>
            <person name="Contreras Garrido A."/>
        </authorList>
    </citation>
    <scope>NUCLEOTIDE SEQUENCE [LARGE SCALE GENOMIC DNA]</scope>
</reference>
<gene>
    <name evidence="4" type="ORF">TAV2_LOCUS12552</name>
</gene>
<evidence type="ECO:0000313" key="5">
    <source>
        <dbReference type="Proteomes" id="UP000836841"/>
    </source>
</evidence>
<dbReference type="InterPro" id="IPR036236">
    <property type="entry name" value="Znf_C2H2_sf"/>
</dbReference>
<dbReference type="PANTHER" id="PTHR47591">
    <property type="entry name" value="ZINC FINGER PROTEIN ZAT2-RELATED"/>
    <property type="match status" value="1"/>
</dbReference>